<organism evidence="10 11">
    <name type="scientific">Angomonas deanei</name>
    <dbReference type="NCBI Taxonomy" id="59799"/>
    <lineage>
        <taxon>Eukaryota</taxon>
        <taxon>Discoba</taxon>
        <taxon>Euglenozoa</taxon>
        <taxon>Kinetoplastea</taxon>
        <taxon>Metakinetoplastina</taxon>
        <taxon>Trypanosomatida</taxon>
        <taxon>Trypanosomatidae</taxon>
        <taxon>Strigomonadinae</taxon>
        <taxon>Angomonas</taxon>
    </lineage>
</organism>
<comment type="similarity">
    <text evidence="7">Belongs to the DHHC palmitoyltransferase family.</text>
</comment>
<feature type="transmembrane region" description="Helical" evidence="7">
    <location>
        <begin position="115"/>
        <end position="136"/>
    </location>
</feature>
<evidence type="ECO:0000256" key="2">
    <source>
        <dbReference type="ARBA" id="ARBA00022679"/>
    </source>
</evidence>
<comment type="subcellular location">
    <subcellularLocation>
        <location evidence="1">Membrane</location>
        <topology evidence="1">Multi-pass membrane protein</topology>
    </subcellularLocation>
</comment>
<feature type="region of interest" description="Disordered" evidence="8">
    <location>
        <begin position="1"/>
        <end position="52"/>
    </location>
</feature>
<dbReference type="GO" id="GO:0006612">
    <property type="term" value="P:protein targeting to membrane"/>
    <property type="evidence" value="ECO:0007669"/>
    <property type="project" value="TreeGrafter"/>
</dbReference>
<feature type="compositionally biased region" description="Basic and acidic residues" evidence="8">
    <location>
        <begin position="81"/>
        <end position="94"/>
    </location>
</feature>
<reference evidence="10 11" key="1">
    <citation type="submission" date="2020-08" db="EMBL/GenBank/DDBJ databases">
        <authorList>
            <person name="Newling K."/>
            <person name="Davey J."/>
            <person name="Forrester S."/>
        </authorList>
    </citation>
    <scope>NUCLEOTIDE SEQUENCE [LARGE SCALE GENOMIC DNA]</scope>
    <source>
        <strain evidence="11">Crithidia deanei Carvalho (ATCC PRA-265)</strain>
    </source>
</reference>
<dbReference type="EMBL" id="LR877151">
    <property type="protein sequence ID" value="CAD2216776.1"/>
    <property type="molecule type" value="Genomic_DNA"/>
</dbReference>
<evidence type="ECO:0000256" key="3">
    <source>
        <dbReference type="ARBA" id="ARBA00022692"/>
    </source>
</evidence>
<feature type="region of interest" description="Disordered" evidence="8">
    <location>
        <begin position="72"/>
        <end position="94"/>
    </location>
</feature>
<evidence type="ECO:0000256" key="8">
    <source>
        <dbReference type="SAM" id="MobiDB-lite"/>
    </source>
</evidence>
<dbReference type="Pfam" id="PF01529">
    <property type="entry name" value="DHHC"/>
    <property type="match status" value="1"/>
</dbReference>
<evidence type="ECO:0000256" key="5">
    <source>
        <dbReference type="ARBA" id="ARBA00023136"/>
    </source>
</evidence>
<keyword evidence="4 7" id="KW-1133">Transmembrane helix</keyword>
<evidence type="ECO:0000259" key="9">
    <source>
        <dbReference type="Pfam" id="PF01529"/>
    </source>
</evidence>
<dbReference type="GO" id="GO:0005783">
    <property type="term" value="C:endoplasmic reticulum"/>
    <property type="evidence" value="ECO:0007669"/>
    <property type="project" value="TreeGrafter"/>
</dbReference>
<keyword evidence="3 7" id="KW-0812">Transmembrane</keyword>
<keyword evidence="11" id="KW-1185">Reference proteome</keyword>
<dbReference type="GO" id="GO:0019706">
    <property type="term" value="F:protein-cysteine S-palmitoyltransferase activity"/>
    <property type="evidence" value="ECO:0007669"/>
    <property type="project" value="UniProtKB-EC"/>
</dbReference>
<accession>A0A7G2CAG9</accession>
<evidence type="ECO:0000256" key="1">
    <source>
        <dbReference type="ARBA" id="ARBA00004141"/>
    </source>
</evidence>
<feature type="transmembrane region" description="Helical" evidence="7">
    <location>
        <begin position="280"/>
        <end position="300"/>
    </location>
</feature>
<dbReference type="InterPro" id="IPR039859">
    <property type="entry name" value="PFA4/ZDH16/20/ERF2-like"/>
</dbReference>
<dbReference type="VEuPathDB" id="TriTrypDB:ADEAN_000425400"/>
<dbReference type="InterPro" id="IPR001594">
    <property type="entry name" value="Palmitoyltrfase_DHHC"/>
</dbReference>
<dbReference type="EC" id="2.3.1.225" evidence="7"/>
<dbReference type="OrthoDB" id="4096362at2759"/>
<evidence type="ECO:0000256" key="7">
    <source>
        <dbReference type="RuleBase" id="RU079119"/>
    </source>
</evidence>
<evidence type="ECO:0000313" key="11">
    <source>
        <dbReference type="Proteomes" id="UP000515908"/>
    </source>
</evidence>
<dbReference type="PROSITE" id="PS50216">
    <property type="entry name" value="DHHC"/>
    <property type="match status" value="1"/>
</dbReference>
<proteinExistence type="inferred from homology"/>
<sequence>MSGVEEEPSLEQGREMSSYQTSSIFSPASARNRENDDAELSPDVSSPSLEGNRVTSAVVELKIDPEVAVAADAEPSAPTPKKKEEPKAEEEAPGVKKRALGNFKKVGCLLFTKDWWNSLVLVAYVLLFALIFLTSVVPPKEIFSIVITVVLLCISFICLFCAIGMDPGIVPPAPKGPDYDPNKRTEKVMIKGKEVSLFICKTCNVPRPPRSTHCKFCDVCVEEFDHHCGVLGSCVGKRNFRFFAGYFIITVVLQLYAIIRSIVFLGLYDYKHDLDSALGRWHIAASVLVIVGAALGGILTGPFAVKYFCMACNATTEKERLRVHNSCFEIQKEYSEGRCKNFFKRFFSPIGPRKVKSDYYV</sequence>
<keyword evidence="2 7" id="KW-0808">Transferase</keyword>
<dbReference type="PANTHER" id="PTHR22883:SF478">
    <property type="entry name" value="PALMITOYLTRANSFERASE"/>
    <property type="match status" value="1"/>
</dbReference>
<evidence type="ECO:0000256" key="4">
    <source>
        <dbReference type="ARBA" id="ARBA00022989"/>
    </source>
</evidence>
<dbReference type="GO" id="GO:0005794">
    <property type="term" value="C:Golgi apparatus"/>
    <property type="evidence" value="ECO:0007669"/>
    <property type="project" value="TreeGrafter"/>
</dbReference>
<keyword evidence="5 7" id="KW-0472">Membrane</keyword>
<dbReference type="GO" id="GO:0016020">
    <property type="term" value="C:membrane"/>
    <property type="evidence" value="ECO:0007669"/>
    <property type="project" value="UniProtKB-SubCell"/>
</dbReference>
<protein>
    <recommendedName>
        <fullName evidence="7">Palmitoyltransferase</fullName>
        <ecNumber evidence="7">2.3.1.225</ecNumber>
    </recommendedName>
</protein>
<name>A0A7G2CAG9_9TRYP</name>
<keyword evidence="6 7" id="KW-0012">Acyltransferase</keyword>
<dbReference type="Proteomes" id="UP000515908">
    <property type="component" value="Chromosome 07"/>
</dbReference>
<evidence type="ECO:0000256" key="6">
    <source>
        <dbReference type="ARBA" id="ARBA00023315"/>
    </source>
</evidence>
<feature type="compositionally biased region" description="Polar residues" evidence="8">
    <location>
        <begin position="43"/>
        <end position="52"/>
    </location>
</feature>
<gene>
    <name evidence="10" type="ORF">ADEAN_000425400</name>
</gene>
<feature type="transmembrane region" description="Helical" evidence="7">
    <location>
        <begin position="243"/>
        <end position="268"/>
    </location>
</feature>
<feature type="transmembrane region" description="Helical" evidence="7">
    <location>
        <begin position="142"/>
        <end position="165"/>
    </location>
</feature>
<dbReference type="PANTHER" id="PTHR22883">
    <property type="entry name" value="ZINC FINGER DHHC DOMAIN CONTAINING PROTEIN"/>
    <property type="match status" value="1"/>
</dbReference>
<comment type="catalytic activity">
    <reaction evidence="7">
        <text>L-cysteinyl-[protein] + hexadecanoyl-CoA = S-hexadecanoyl-L-cysteinyl-[protein] + CoA</text>
        <dbReference type="Rhea" id="RHEA:36683"/>
        <dbReference type="Rhea" id="RHEA-COMP:10131"/>
        <dbReference type="Rhea" id="RHEA-COMP:11032"/>
        <dbReference type="ChEBI" id="CHEBI:29950"/>
        <dbReference type="ChEBI" id="CHEBI:57287"/>
        <dbReference type="ChEBI" id="CHEBI:57379"/>
        <dbReference type="ChEBI" id="CHEBI:74151"/>
        <dbReference type="EC" id="2.3.1.225"/>
    </reaction>
</comment>
<feature type="compositionally biased region" description="Polar residues" evidence="8">
    <location>
        <begin position="15"/>
        <end position="26"/>
    </location>
</feature>
<feature type="domain" description="Palmitoyltransferase DHHC" evidence="9">
    <location>
        <begin position="199"/>
        <end position="321"/>
    </location>
</feature>
<evidence type="ECO:0000313" key="10">
    <source>
        <dbReference type="EMBL" id="CAD2216776.1"/>
    </source>
</evidence>
<dbReference type="AlphaFoldDB" id="A0A7G2CAG9"/>
<comment type="domain">
    <text evidence="7">The DHHC domain is required for palmitoyltransferase activity.</text>
</comment>